<name>A0A4Y2L749_ARAVE</name>
<evidence type="ECO:0000313" key="2">
    <source>
        <dbReference type="Proteomes" id="UP000499080"/>
    </source>
</evidence>
<reference evidence="1 2" key="1">
    <citation type="journal article" date="2019" name="Sci. Rep.">
        <title>Orb-weaving spider Araneus ventricosus genome elucidates the spidroin gene catalogue.</title>
        <authorList>
            <person name="Kono N."/>
            <person name="Nakamura H."/>
            <person name="Ohtoshi R."/>
            <person name="Moran D.A.P."/>
            <person name="Shinohara A."/>
            <person name="Yoshida Y."/>
            <person name="Fujiwara M."/>
            <person name="Mori M."/>
            <person name="Tomita M."/>
            <person name="Arakawa K."/>
        </authorList>
    </citation>
    <scope>NUCLEOTIDE SEQUENCE [LARGE SCALE GENOMIC DNA]</scope>
</reference>
<proteinExistence type="predicted"/>
<dbReference type="Proteomes" id="UP000499080">
    <property type="component" value="Unassembled WGS sequence"/>
</dbReference>
<protein>
    <submittedName>
        <fullName evidence="1">Uncharacterized protein</fullName>
    </submittedName>
</protein>
<accession>A0A4Y2L749</accession>
<gene>
    <name evidence="1" type="ORF">AVEN_113207_1</name>
</gene>
<sequence length="118" mass="13042">MVSFDDIWRPIACPWVSPYHCPSGIVLDGKSRLNRKEYVAPLLWSRAQCNRFLTCAEDKGTQTRGRRANSPPTCSLRGTVWQDMGLPAGAESCDASCRAVSVSGVWQIATGSDRLPLW</sequence>
<organism evidence="1 2">
    <name type="scientific">Araneus ventricosus</name>
    <name type="common">Orbweaver spider</name>
    <name type="synonym">Epeira ventricosa</name>
    <dbReference type="NCBI Taxonomy" id="182803"/>
    <lineage>
        <taxon>Eukaryota</taxon>
        <taxon>Metazoa</taxon>
        <taxon>Ecdysozoa</taxon>
        <taxon>Arthropoda</taxon>
        <taxon>Chelicerata</taxon>
        <taxon>Arachnida</taxon>
        <taxon>Araneae</taxon>
        <taxon>Araneomorphae</taxon>
        <taxon>Entelegynae</taxon>
        <taxon>Araneoidea</taxon>
        <taxon>Araneidae</taxon>
        <taxon>Araneus</taxon>
    </lineage>
</organism>
<evidence type="ECO:0000313" key="1">
    <source>
        <dbReference type="EMBL" id="GBN10040.1"/>
    </source>
</evidence>
<comment type="caution">
    <text evidence="1">The sequence shown here is derived from an EMBL/GenBank/DDBJ whole genome shotgun (WGS) entry which is preliminary data.</text>
</comment>
<keyword evidence="2" id="KW-1185">Reference proteome</keyword>
<dbReference type="AlphaFoldDB" id="A0A4Y2L749"/>
<dbReference type="EMBL" id="BGPR01005421">
    <property type="protein sequence ID" value="GBN10040.1"/>
    <property type="molecule type" value="Genomic_DNA"/>
</dbReference>